<keyword evidence="3" id="KW-1185">Reference proteome</keyword>
<sequence length="316" mass="36091">MSPVHLRHLGFQRSQPEDREGLSRTRKPGRGHLGHSGGWKITEGNHTHFASHFPIQQEPQTRGLERYGSIPSAPPTSQRFISMEHGQQEVQSGIPLGKTWSKFSEDFSQRDRLQRPCGNHQRLESHQEVQTPEGEGKQDKGESSHYPSYRRTADPDREYSDSFRLTSRRPNQLSSGFTPFKNQQEKTRIQGQKQDHLQPEEERVRTNDPEAVGFGERRAQGSEVVVNNARISSPINRNITPTEIEHNVVTPESNLKGDALWLQMSQFSEQTKKQFAELQASHERMKTLTASMEKLSKLFGRGMLILAKPLKRPTKD</sequence>
<name>A0A9Q3FYD7_9BASI</name>
<organism evidence="2 3">
    <name type="scientific">Austropuccinia psidii MF-1</name>
    <dbReference type="NCBI Taxonomy" id="1389203"/>
    <lineage>
        <taxon>Eukaryota</taxon>
        <taxon>Fungi</taxon>
        <taxon>Dikarya</taxon>
        <taxon>Basidiomycota</taxon>
        <taxon>Pucciniomycotina</taxon>
        <taxon>Pucciniomycetes</taxon>
        <taxon>Pucciniales</taxon>
        <taxon>Sphaerophragmiaceae</taxon>
        <taxon>Austropuccinia</taxon>
    </lineage>
</organism>
<feature type="region of interest" description="Disordered" evidence="1">
    <location>
        <begin position="107"/>
        <end position="207"/>
    </location>
</feature>
<reference evidence="2" key="1">
    <citation type="submission" date="2021-03" db="EMBL/GenBank/DDBJ databases">
        <title>Draft genome sequence of rust myrtle Austropuccinia psidii MF-1, a brazilian biotype.</title>
        <authorList>
            <person name="Quecine M.C."/>
            <person name="Pachon D.M.R."/>
            <person name="Bonatelli M.L."/>
            <person name="Correr F.H."/>
            <person name="Franceschini L.M."/>
            <person name="Leite T.F."/>
            <person name="Margarido G.R.A."/>
            <person name="Almeida C.A."/>
            <person name="Ferrarezi J.A."/>
            <person name="Labate C.A."/>
        </authorList>
    </citation>
    <scope>NUCLEOTIDE SEQUENCE</scope>
    <source>
        <strain evidence="2">MF-1</strain>
    </source>
</reference>
<evidence type="ECO:0000256" key="1">
    <source>
        <dbReference type="SAM" id="MobiDB-lite"/>
    </source>
</evidence>
<evidence type="ECO:0000313" key="2">
    <source>
        <dbReference type="EMBL" id="MBW0545912.1"/>
    </source>
</evidence>
<feature type="compositionally biased region" description="Basic residues" evidence="1">
    <location>
        <begin position="1"/>
        <end position="10"/>
    </location>
</feature>
<evidence type="ECO:0000313" key="3">
    <source>
        <dbReference type="Proteomes" id="UP000765509"/>
    </source>
</evidence>
<dbReference type="EMBL" id="AVOT02050868">
    <property type="protein sequence ID" value="MBW0545912.1"/>
    <property type="molecule type" value="Genomic_DNA"/>
</dbReference>
<proteinExistence type="predicted"/>
<feature type="region of interest" description="Disordered" evidence="1">
    <location>
        <begin position="1"/>
        <end position="38"/>
    </location>
</feature>
<feature type="compositionally biased region" description="Basic and acidic residues" evidence="1">
    <location>
        <begin position="151"/>
        <end position="161"/>
    </location>
</feature>
<dbReference type="Proteomes" id="UP000765509">
    <property type="component" value="Unassembled WGS sequence"/>
</dbReference>
<comment type="caution">
    <text evidence="2">The sequence shown here is derived from an EMBL/GenBank/DDBJ whole genome shotgun (WGS) entry which is preliminary data.</text>
</comment>
<feature type="compositionally biased region" description="Basic residues" evidence="1">
    <location>
        <begin position="24"/>
        <end position="33"/>
    </location>
</feature>
<feature type="compositionally biased region" description="Polar residues" evidence="1">
    <location>
        <begin position="163"/>
        <end position="182"/>
    </location>
</feature>
<feature type="compositionally biased region" description="Basic and acidic residues" evidence="1">
    <location>
        <begin position="183"/>
        <end position="207"/>
    </location>
</feature>
<gene>
    <name evidence="2" type="ORF">O181_085627</name>
</gene>
<accession>A0A9Q3FYD7</accession>
<feature type="compositionally biased region" description="Basic and acidic residues" evidence="1">
    <location>
        <begin position="134"/>
        <end position="143"/>
    </location>
</feature>
<dbReference type="AlphaFoldDB" id="A0A9Q3FYD7"/>
<protein>
    <submittedName>
        <fullName evidence="2">Uncharacterized protein</fullName>
    </submittedName>
</protein>